<dbReference type="NCBIfam" id="NF010539">
    <property type="entry name" value="PRK13927.1"/>
    <property type="match status" value="1"/>
</dbReference>
<evidence type="ECO:0000313" key="7">
    <source>
        <dbReference type="EMBL" id="SHF31458.1"/>
    </source>
</evidence>
<comment type="subunit">
    <text evidence="6">Forms polymers.</text>
</comment>
<accession>A0A1M5AMG2</accession>
<feature type="binding site" evidence="6">
    <location>
        <begin position="16"/>
        <end position="18"/>
    </location>
    <ligand>
        <name>ATP</name>
        <dbReference type="ChEBI" id="CHEBI:30616"/>
    </ligand>
</feature>
<organism evidence="7 8">
    <name type="scientific">Dysgonomonas macrotermitis</name>
    <dbReference type="NCBI Taxonomy" id="1346286"/>
    <lineage>
        <taxon>Bacteria</taxon>
        <taxon>Pseudomonadati</taxon>
        <taxon>Bacteroidota</taxon>
        <taxon>Bacteroidia</taxon>
        <taxon>Bacteroidales</taxon>
        <taxon>Dysgonomonadaceae</taxon>
        <taxon>Dysgonomonas</taxon>
    </lineage>
</organism>
<evidence type="ECO:0000256" key="3">
    <source>
        <dbReference type="ARBA" id="ARBA00022840"/>
    </source>
</evidence>
<evidence type="ECO:0000256" key="6">
    <source>
        <dbReference type="HAMAP-Rule" id="MF_02207"/>
    </source>
</evidence>
<dbReference type="RefSeq" id="WP_062182424.1">
    <property type="nucleotide sequence ID" value="NZ_BBXL01000017.1"/>
</dbReference>
<feature type="binding site" evidence="6">
    <location>
        <begin position="209"/>
        <end position="212"/>
    </location>
    <ligand>
        <name>ATP</name>
        <dbReference type="ChEBI" id="CHEBI:30616"/>
    </ligand>
</feature>
<dbReference type="InterPro" id="IPR004000">
    <property type="entry name" value="Actin"/>
</dbReference>
<dbReference type="SUPFAM" id="SSF53067">
    <property type="entry name" value="Actin-like ATPase domain"/>
    <property type="match status" value="2"/>
</dbReference>
<keyword evidence="4 6" id="KW-0133">Cell shape</keyword>
<dbReference type="GO" id="GO:0005737">
    <property type="term" value="C:cytoplasm"/>
    <property type="evidence" value="ECO:0007669"/>
    <property type="project" value="UniProtKB-SubCell"/>
</dbReference>
<dbReference type="NCBIfam" id="TIGR00904">
    <property type="entry name" value="mreB"/>
    <property type="match status" value="1"/>
</dbReference>
<feature type="binding site" evidence="6">
    <location>
        <begin position="293"/>
        <end position="296"/>
    </location>
    <ligand>
        <name>ATP</name>
        <dbReference type="ChEBI" id="CHEBI:30616"/>
    </ligand>
</feature>
<comment type="similarity">
    <text evidence="5 6">Belongs to the FtsA/MreB family.</text>
</comment>
<evidence type="ECO:0000256" key="5">
    <source>
        <dbReference type="ARBA" id="ARBA00023458"/>
    </source>
</evidence>
<dbReference type="Pfam" id="PF06723">
    <property type="entry name" value="MreB_Mbl"/>
    <property type="match status" value="1"/>
</dbReference>
<dbReference type="OrthoDB" id="9768127at2"/>
<keyword evidence="3 6" id="KW-0067">ATP-binding</keyword>
<proteinExistence type="inferred from homology"/>
<protein>
    <recommendedName>
        <fullName evidence="6">Cell shape-determining protein MreB</fullName>
    </recommendedName>
</protein>
<dbReference type="GO" id="GO:0000902">
    <property type="term" value="P:cell morphogenesis"/>
    <property type="evidence" value="ECO:0007669"/>
    <property type="project" value="InterPro"/>
</dbReference>
<gene>
    <name evidence="6" type="primary">mreB</name>
    <name evidence="7" type="ORF">SAMN05444362_105104</name>
</gene>
<dbReference type="PANTHER" id="PTHR42749">
    <property type="entry name" value="CELL SHAPE-DETERMINING PROTEIN MREB"/>
    <property type="match status" value="1"/>
</dbReference>
<dbReference type="InterPro" id="IPR043129">
    <property type="entry name" value="ATPase_NBD"/>
</dbReference>
<dbReference type="CDD" id="cd10225">
    <property type="entry name" value="ASKHA_NBD_MreB-like"/>
    <property type="match status" value="1"/>
</dbReference>
<dbReference type="Proteomes" id="UP000184480">
    <property type="component" value="Unassembled WGS sequence"/>
</dbReference>
<evidence type="ECO:0000256" key="2">
    <source>
        <dbReference type="ARBA" id="ARBA00022741"/>
    </source>
</evidence>
<dbReference type="SMART" id="SM00268">
    <property type="entry name" value="ACTIN"/>
    <property type="match status" value="1"/>
</dbReference>
<name>A0A1M5AMG2_9BACT</name>
<dbReference type="EMBL" id="FQUC01000005">
    <property type="protein sequence ID" value="SHF31458.1"/>
    <property type="molecule type" value="Genomic_DNA"/>
</dbReference>
<sequence length="341" mass="37117">MGLFSFTQEIAMDLGTANTIIIKDGKIVVDEPSVVALERKTDKVIAVGDKARQMHGKTHENIRTIRPLRDGVIADFTAAEHMIRGMIKMINNKNRLFSPSLRIVVCIPSGSTEVEIRAIRDSAEHAGGRDVYMIYEPMAAALGIGLDVEAPEGNMIVDIGGGTTEIAVISLGGIVSNKSIKIAGDDLTEDIQEYMSRQHNIKVGERTAEQIKIAVGSALTELAENEEPEDFIVHGPNRMTSLPMDIPISYQEMAHCLDKSISKMDSAILSALEQTPPELYADIVKNGIYLTGGGALLRGLSKRFTDKIGIPFYVAEDPLHAVAKGTGIALNNIEKFNFLMR</sequence>
<dbReference type="PANTHER" id="PTHR42749:SF1">
    <property type="entry name" value="CELL SHAPE-DETERMINING PROTEIN MREB"/>
    <property type="match status" value="1"/>
</dbReference>
<dbReference type="InterPro" id="IPR004753">
    <property type="entry name" value="MreB"/>
</dbReference>
<dbReference type="STRING" id="1346286.SAMN05444362_105104"/>
<dbReference type="HAMAP" id="MF_02207">
    <property type="entry name" value="MreB"/>
    <property type="match status" value="1"/>
</dbReference>
<dbReference type="GO" id="GO:0005524">
    <property type="term" value="F:ATP binding"/>
    <property type="evidence" value="ECO:0007669"/>
    <property type="project" value="UniProtKB-KW"/>
</dbReference>
<keyword evidence="1 6" id="KW-0963">Cytoplasm</keyword>
<evidence type="ECO:0000256" key="1">
    <source>
        <dbReference type="ARBA" id="ARBA00022490"/>
    </source>
</evidence>
<feature type="binding site" evidence="6">
    <location>
        <begin position="161"/>
        <end position="163"/>
    </location>
    <ligand>
        <name>ATP</name>
        <dbReference type="ChEBI" id="CHEBI:30616"/>
    </ligand>
</feature>
<keyword evidence="8" id="KW-1185">Reference proteome</keyword>
<dbReference type="InterPro" id="IPR056546">
    <property type="entry name" value="MreB_MamK-like"/>
</dbReference>
<dbReference type="AlphaFoldDB" id="A0A1M5AMG2"/>
<comment type="function">
    <text evidence="6">Forms membrane-associated dynamic filaments that are essential for cell shape determination. Acts by regulating cell wall synthesis and cell elongation, and thus cell shape. A feedback loop between cell geometry and MreB localization may maintain elongated cell shape by targeting cell wall growth to regions of negative cell wall curvature.</text>
</comment>
<dbReference type="Gene3D" id="3.30.420.40">
    <property type="match status" value="3"/>
</dbReference>
<evidence type="ECO:0000256" key="4">
    <source>
        <dbReference type="ARBA" id="ARBA00022960"/>
    </source>
</evidence>
<comment type="subcellular location">
    <subcellularLocation>
        <location evidence="6">Cytoplasm</location>
    </subcellularLocation>
    <text evidence="6">Membrane-associated.</text>
</comment>
<keyword evidence="2 6" id="KW-0547">Nucleotide-binding</keyword>
<evidence type="ECO:0000313" key="8">
    <source>
        <dbReference type="Proteomes" id="UP000184480"/>
    </source>
</evidence>
<dbReference type="GO" id="GO:0008360">
    <property type="term" value="P:regulation of cell shape"/>
    <property type="evidence" value="ECO:0007669"/>
    <property type="project" value="UniProtKB-UniRule"/>
</dbReference>
<reference evidence="8" key="1">
    <citation type="submission" date="2016-11" db="EMBL/GenBank/DDBJ databases">
        <authorList>
            <person name="Varghese N."/>
            <person name="Submissions S."/>
        </authorList>
    </citation>
    <scope>NUCLEOTIDE SEQUENCE [LARGE SCALE GENOMIC DNA]</scope>
    <source>
        <strain evidence="8">DSM 27370</strain>
    </source>
</reference>
<dbReference type="PRINTS" id="PR01652">
    <property type="entry name" value="SHAPEPROTEIN"/>
</dbReference>